<feature type="compositionally biased region" description="Basic residues" evidence="1">
    <location>
        <begin position="446"/>
        <end position="462"/>
    </location>
</feature>
<dbReference type="EMBL" id="JAPEUR010000070">
    <property type="protein sequence ID" value="KAJ4323445.1"/>
    <property type="molecule type" value="Genomic_DNA"/>
</dbReference>
<feature type="compositionally biased region" description="Polar residues" evidence="1">
    <location>
        <begin position="161"/>
        <end position="178"/>
    </location>
</feature>
<protein>
    <recommendedName>
        <fullName evidence="4">Cell wall proline rich protein</fullName>
    </recommendedName>
</protein>
<feature type="compositionally biased region" description="Acidic residues" evidence="1">
    <location>
        <begin position="625"/>
        <end position="636"/>
    </location>
</feature>
<evidence type="ECO:0000313" key="2">
    <source>
        <dbReference type="EMBL" id="KAJ4323445.1"/>
    </source>
</evidence>
<feature type="compositionally biased region" description="Polar residues" evidence="1">
    <location>
        <begin position="293"/>
        <end position="303"/>
    </location>
</feature>
<dbReference type="AlphaFoldDB" id="A0A9W9BQJ5"/>
<feature type="compositionally biased region" description="Low complexity" evidence="1">
    <location>
        <begin position="309"/>
        <end position="325"/>
    </location>
</feature>
<evidence type="ECO:0000313" key="3">
    <source>
        <dbReference type="Proteomes" id="UP001140502"/>
    </source>
</evidence>
<feature type="compositionally biased region" description="Acidic residues" evidence="1">
    <location>
        <begin position="644"/>
        <end position="654"/>
    </location>
</feature>
<feature type="region of interest" description="Disordered" evidence="1">
    <location>
        <begin position="731"/>
        <end position="760"/>
    </location>
</feature>
<dbReference type="Proteomes" id="UP001140502">
    <property type="component" value="Unassembled WGS sequence"/>
</dbReference>
<dbReference type="OrthoDB" id="5406427at2759"/>
<reference evidence="2" key="1">
    <citation type="submission" date="2022-10" db="EMBL/GenBank/DDBJ databases">
        <title>Tapping the CABI collections for fungal endophytes: first genome assemblies for Collariella, Neodidymelliopsis, Ascochyta clinopodiicola, Didymella pomorum, Didymosphaeria variabile, Neocosmospora piperis and Neocucurbitaria cava.</title>
        <authorList>
            <person name="Hill R."/>
        </authorList>
    </citation>
    <scope>NUCLEOTIDE SEQUENCE</scope>
    <source>
        <strain evidence="2">IMI 366586</strain>
    </source>
</reference>
<feature type="compositionally biased region" description="Polar residues" evidence="1">
    <location>
        <begin position="212"/>
        <end position="232"/>
    </location>
</feature>
<comment type="caution">
    <text evidence="2">The sequence shown here is derived from an EMBL/GenBank/DDBJ whole genome shotgun (WGS) entry which is preliminary data.</text>
</comment>
<feature type="region of interest" description="Disordered" evidence="1">
    <location>
        <begin position="881"/>
        <end position="936"/>
    </location>
</feature>
<feature type="compositionally biased region" description="Polar residues" evidence="1">
    <location>
        <begin position="400"/>
        <end position="410"/>
    </location>
</feature>
<name>A0A9W9BQJ5_9HYPO</name>
<organism evidence="2 3">
    <name type="scientific">Fusarium piperis</name>
    <dbReference type="NCBI Taxonomy" id="1435070"/>
    <lineage>
        <taxon>Eukaryota</taxon>
        <taxon>Fungi</taxon>
        <taxon>Dikarya</taxon>
        <taxon>Ascomycota</taxon>
        <taxon>Pezizomycotina</taxon>
        <taxon>Sordariomycetes</taxon>
        <taxon>Hypocreomycetidae</taxon>
        <taxon>Hypocreales</taxon>
        <taxon>Nectriaceae</taxon>
        <taxon>Fusarium</taxon>
        <taxon>Fusarium solani species complex</taxon>
    </lineage>
</organism>
<keyword evidence="3" id="KW-1185">Reference proteome</keyword>
<feature type="compositionally biased region" description="Low complexity" evidence="1">
    <location>
        <begin position="678"/>
        <end position="690"/>
    </location>
</feature>
<feature type="region of interest" description="Disordered" evidence="1">
    <location>
        <begin position="32"/>
        <end position="537"/>
    </location>
</feature>
<feature type="region of interest" description="Disordered" evidence="1">
    <location>
        <begin position="566"/>
        <end position="711"/>
    </location>
</feature>
<evidence type="ECO:0000256" key="1">
    <source>
        <dbReference type="SAM" id="MobiDB-lite"/>
    </source>
</evidence>
<feature type="compositionally biased region" description="Acidic residues" evidence="1">
    <location>
        <begin position="500"/>
        <end position="510"/>
    </location>
</feature>
<evidence type="ECO:0008006" key="4">
    <source>
        <dbReference type="Google" id="ProtNLM"/>
    </source>
</evidence>
<feature type="compositionally biased region" description="Basic and acidic residues" evidence="1">
    <location>
        <begin position="666"/>
        <end position="675"/>
    </location>
</feature>
<feature type="compositionally biased region" description="Basic residues" evidence="1">
    <location>
        <begin position="908"/>
        <end position="919"/>
    </location>
</feature>
<feature type="compositionally biased region" description="Pro residues" evidence="1">
    <location>
        <begin position="46"/>
        <end position="62"/>
    </location>
</feature>
<feature type="compositionally biased region" description="Low complexity" evidence="1">
    <location>
        <begin position="415"/>
        <end position="429"/>
    </location>
</feature>
<accession>A0A9W9BQJ5</accession>
<proteinExistence type="predicted"/>
<sequence length="936" mass="100374">MATTFGPERLTRPSAGPVFDNAADRFALSMDPLDASASLDPQSRADPPPNPPFVFPAQPPASAPSSFSRATGRRPMSAIETPNFSFGFSDENAERQHRSALPDFSFNPGALLPPDPQTPLLLTPPVSPRNIASSQRPGGHGHRRGGSEFVGGRLREGNSIAVMSTSPTKSESGFMTPTFQPPRRGHRRGISGAISTNDLPILQPPVFDPSGRGSSAPTSPTGYIQPEDSVSAQLDEPLQLEPQTVSMEQTEDTKQPASVNRSPEGSPKQGKAVPKARVGFSDTLEFIPRPLSLVSNGTSSTVTARPGHSVSGSISSIVSAASPSGRDSPIPLSRTSTRELTDSRPSTAGAILERTQDISNTTSSPKRRNSIPTLLHLAEASKAEEPEPSPTKVAKRWSFFASTTGSSPTKTRPHSPSSSDSSPKAASGSEHGSDAAGETLDAAPAKQKKSSKKSKKKKKKVKGWAGAILPRKPKNQSKRSKSDDVHPPTLPASSVPRDDCDGEMYGEPELLEPSIPSFTVTESPNLPPENDMPRLSDETTYPMIDLDAALGPFNTPLPLNPEWEAAQRAAGNTKRRLHSAQGMKGFTGPGMHYHRRAESAPDLPPFDPGRAGMHHYNSSSTMADVFEEDEEDEAGNDESKTSEESSEEEFDSDSDATPPAAVTKDPLLDVQDKLSTHSSAQSMRRTSSSLSDKDQITAGSVRAERSKSSLHDSVIVEEELPSVIFRSPFAFPERNDNADSAPASLRRASGNKDLAPVDIGPIHLPTPANVPNSPYAISHSSSFPSPRSPMSVEVQRISTAPSSVADENNFQSLLLMGEPGPEVRISVDYDIPSLTSSNSTMTRESMFLPSQRMSQPILREPRPVSVSSAAFGRRRSSLASLSRLISSSHGERSKLSMEVTLDNESANKKSKSSRTKRLSRMMQFWKPTAKEGSSKQ</sequence>
<gene>
    <name evidence="2" type="ORF">N0V84_004316</name>
</gene>